<accession>A0A0V7ZWL9</accession>
<gene>
    <name evidence="1" type="ORF">BC008_02935</name>
</gene>
<evidence type="ECO:0000313" key="1">
    <source>
        <dbReference type="EMBL" id="KST69037.1"/>
    </source>
</evidence>
<comment type="caution">
    <text evidence="1">The sequence shown here is derived from an EMBL/GenBank/DDBJ whole genome shotgun (WGS) entry which is preliminary data.</text>
</comment>
<reference evidence="1 2" key="1">
    <citation type="journal article" date="2015" name="Genome Announc.">
        <title>Draft Genome of the Euendolithic (true boring) Cyanobacterium Mastigocoleus testarum strain BC008.</title>
        <authorList>
            <person name="Guida B.S."/>
            <person name="Garcia-Pichel F."/>
        </authorList>
    </citation>
    <scope>NUCLEOTIDE SEQUENCE [LARGE SCALE GENOMIC DNA]</scope>
    <source>
        <strain evidence="1 2">BC008</strain>
    </source>
</reference>
<dbReference type="RefSeq" id="WP_058183391.1">
    <property type="nucleotide sequence ID" value="NZ_LMTZ01000036.1"/>
</dbReference>
<name>A0A0V7ZWL9_9CYAN</name>
<protein>
    <submittedName>
        <fullName evidence="1">Uncharacterized protein</fullName>
    </submittedName>
</protein>
<evidence type="ECO:0000313" key="2">
    <source>
        <dbReference type="Proteomes" id="UP000053372"/>
    </source>
</evidence>
<dbReference type="EMBL" id="LMTZ01000036">
    <property type="protein sequence ID" value="KST69037.1"/>
    <property type="molecule type" value="Genomic_DNA"/>
</dbReference>
<dbReference type="AlphaFoldDB" id="A0A0V7ZWL9"/>
<proteinExistence type="predicted"/>
<organism evidence="1 2">
    <name type="scientific">Mastigocoleus testarum BC008</name>
    <dbReference type="NCBI Taxonomy" id="371196"/>
    <lineage>
        <taxon>Bacteria</taxon>
        <taxon>Bacillati</taxon>
        <taxon>Cyanobacteriota</taxon>
        <taxon>Cyanophyceae</taxon>
        <taxon>Nostocales</taxon>
        <taxon>Hapalosiphonaceae</taxon>
        <taxon>Mastigocoleus</taxon>
    </lineage>
</organism>
<keyword evidence="2" id="KW-1185">Reference proteome</keyword>
<sequence>MTIAKQHKTKLQELTEEIFNLLINRDLVGITQLKLRYIRTDDDGFVMLNKEYCLAMDAALYQLSVIYSTWFNAQPMAREHLFTVDYVE</sequence>
<dbReference type="Proteomes" id="UP000053372">
    <property type="component" value="Unassembled WGS sequence"/>
</dbReference>